<dbReference type="HOGENOM" id="CLU_2635463_0_0_6"/>
<dbReference type="STRING" id="743721.Psesu_1504"/>
<dbReference type="RefSeq" id="WP_013535179.1">
    <property type="nucleotide sequence ID" value="NC_014924.1"/>
</dbReference>
<accession>E6WSR4</accession>
<protein>
    <submittedName>
        <fullName evidence="1">Uncharacterized protein</fullName>
    </submittedName>
</protein>
<dbReference type="OrthoDB" id="6040217at2"/>
<keyword evidence="2" id="KW-1185">Reference proteome</keyword>
<dbReference type="AlphaFoldDB" id="E6WSR4"/>
<dbReference type="KEGG" id="psu:Psesu_1504"/>
<organism evidence="1 2">
    <name type="scientific">Pseudoxanthomonas suwonensis (strain 11-1)</name>
    <dbReference type="NCBI Taxonomy" id="743721"/>
    <lineage>
        <taxon>Bacteria</taxon>
        <taxon>Pseudomonadati</taxon>
        <taxon>Pseudomonadota</taxon>
        <taxon>Gammaproteobacteria</taxon>
        <taxon>Lysobacterales</taxon>
        <taxon>Lysobacteraceae</taxon>
        <taxon>Pseudoxanthomonas</taxon>
    </lineage>
</organism>
<name>E6WSR4_PSEUU</name>
<reference evidence="1 2" key="1">
    <citation type="submission" date="2011-01" db="EMBL/GenBank/DDBJ databases">
        <title>Complete sequence of Pseudoxanthomonas suwonensis 11-1.</title>
        <authorList>
            <consortium name="US DOE Joint Genome Institute"/>
            <person name="Lucas S."/>
            <person name="Copeland A."/>
            <person name="Lapidus A."/>
            <person name="Cheng J.-F."/>
            <person name="Goodwin L."/>
            <person name="Pitluck S."/>
            <person name="Teshima H."/>
            <person name="Detter J.C."/>
            <person name="Han C."/>
            <person name="Tapia R."/>
            <person name="Land M."/>
            <person name="Hauser L."/>
            <person name="Kyrpides N."/>
            <person name="Ivanova N."/>
            <person name="Ovchinnikova G."/>
            <person name="Siebers A.K."/>
            <person name="Allgaier M."/>
            <person name="Thelen M.P."/>
            <person name="Hugenholtz P."/>
            <person name="Gladden J."/>
            <person name="Woyke T."/>
        </authorList>
    </citation>
    <scope>NUCLEOTIDE SEQUENCE [LARGE SCALE GENOMIC DNA]</scope>
    <source>
        <strain evidence="2">11-1</strain>
    </source>
</reference>
<evidence type="ECO:0000313" key="1">
    <source>
        <dbReference type="EMBL" id="ADV27351.1"/>
    </source>
</evidence>
<evidence type="ECO:0000313" key="2">
    <source>
        <dbReference type="Proteomes" id="UP000008632"/>
    </source>
</evidence>
<dbReference type="EMBL" id="CP002446">
    <property type="protein sequence ID" value="ADV27351.1"/>
    <property type="molecule type" value="Genomic_DNA"/>
</dbReference>
<gene>
    <name evidence="1" type="ordered locus">Psesu_1504</name>
</gene>
<sequence>MPAATLAALLHDLASLRQALDREDFGTAGDVLAGHDARLREFIETTGAHAPLQALRGLLQLQHLMLADDGNLPGGTA</sequence>
<dbReference type="Proteomes" id="UP000008632">
    <property type="component" value="Chromosome"/>
</dbReference>
<proteinExistence type="predicted"/>